<keyword evidence="4" id="KW-1185">Reference proteome</keyword>
<dbReference type="InterPro" id="IPR007298">
    <property type="entry name" value="Cu-R_lipoprotein_NlpE"/>
</dbReference>
<name>A0ABW5NNY7_9SPHI</name>
<keyword evidence="2" id="KW-0732">Signal</keyword>
<dbReference type="PROSITE" id="PS51257">
    <property type="entry name" value="PROKAR_LIPOPROTEIN"/>
    <property type="match status" value="1"/>
</dbReference>
<gene>
    <name evidence="3" type="ORF">ACFSQ3_11310</name>
</gene>
<feature type="region of interest" description="Disordered" evidence="1">
    <location>
        <begin position="135"/>
        <end position="160"/>
    </location>
</feature>
<dbReference type="Gene3D" id="2.40.128.640">
    <property type="match status" value="1"/>
</dbReference>
<sequence length="160" mass="17782">MKSVFFSLSALLVLSCTSANSNKEDSADSLAVNPAIDSLHTSDNVIDWPGNYKGGIPCKDCDTTMMDVTINKDNTFAVIVTRKGPNEVIEDKGEITWESNETYILLKGQKSEYAFRLGDGEITFLDDPKNVGDMPMADDYKLKKQENYPTHDKHQKIPQG</sequence>
<feature type="signal peptide" evidence="2">
    <location>
        <begin position="1"/>
        <end position="21"/>
    </location>
</feature>
<proteinExistence type="predicted"/>
<evidence type="ECO:0000313" key="3">
    <source>
        <dbReference type="EMBL" id="MFD2599542.1"/>
    </source>
</evidence>
<feature type="compositionally biased region" description="Basic and acidic residues" evidence="1">
    <location>
        <begin position="138"/>
        <end position="152"/>
    </location>
</feature>
<evidence type="ECO:0000256" key="1">
    <source>
        <dbReference type="SAM" id="MobiDB-lite"/>
    </source>
</evidence>
<accession>A0ABW5NNY7</accession>
<dbReference type="Pfam" id="PF04170">
    <property type="entry name" value="NlpE"/>
    <property type="match status" value="1"/>
</dbReference>
<dbReference type="RefSeq" id="WP_380869669.1">
    <property type="nucleotide sequence ID" value="NZ_JBHUMA010000006.1"/>
</dbReference>
<dbReference type="EMBL" id="JBHUMA010000006">
    <property type="protein sequence ID" value="MFD2599542.1"/>
    <property type="molecule type" value="Genomic_DNA"/>
</dbReference>
<organism evidence="3 4">
    <name type="scientific">Sphingobacterium corticis</name>
    <dbReference type="NCBI Taxonomy" id="1812823"/>
    <lineage>
        <taxon>Bacteria</taxon>
        <taxon>Pseudomonadati</taxon>
        <taxon>Bacteroidota</taxon>
        <taxon>Sphingobacteriia</taxon>
        <taxon>Sphingobacteriales</taxon>
        <taxon>Sphingobacteriaceae</taxon>
        <taxon>Sphingobacterium</taxon>
    </lineage>
</organism>
<protein>
    <submittedName>
        <fullName evidence="3">Copper resistance protein NlpE</fullName>
    </submittedName>
</protein>
<reference evidence="4" key="1">
    <citation type="journal article" date="2019" name="Int. J. Syst. Evol. Microbiol.">
        <title>The Global Catalogue of Microorganisms (GCM) 10K type strain sequencing project: providing services to taxonomists for standard genome sequencing and annotation.</title>
        <authorList>
            <consortium name="The Broad Institute Genomics Platform"/>
            <consortium name="The Broad Institute Genome Sequencing Center for Infectious Disease"/>
            <person name="Wu L."/>
            <person name="Ma J."/>
        </authorList>
    </citation>
    <scope>NUCLEOTIDE SEQUENCE [LARGE SCALE GENOMIC DNA]</scope>
    <source>
        <strain evidence="4">KCTC 42248</strain>
    </source>
</reference>
<comment type="caution">
    <text evidence="3">The sequence shown here is derived from an EMBL/GenBank/DDBJ whole genome shotgun (WGS) entry which is preliminary data.</text>
</comment>
<feature type="chain" id="PRO_5045498163" evidence="2">
    <location>
        <begin position="22"/>
        <end position="160"/>
    </location>
</feature>
<evidence type="ECO:0000313" key="4">
    <source>
        <dbReference type="Proteomes" id="UP001597393"/>
    </source>
</evidence>
<dbReference type="Proteomes" id="UP001597393">
    <property type="component" value="Unassembled WGS sequence"/>
</dbReference>
<evidence type="ECO:0000256" key="2">
    <source>
        <dbReference type="SAM" id="SignalP"/>
    </source>
</evidence>